<feature type="region of interest" description="Disordered" evidence="5">
    <location>
        <begin position="821"/>
        <end position="843"/>
    </location>
</feature>
<proteinExistence type="predicted"/>
<dbReference type="Pfam" id="PF25597">
    <property type="entry name" value="SH3_retrovirus"/>
    <property type="match status" value="1"/>
</dbReference>
<evidence type="ECO:0000259" key="6">
    <source>
        <dbReference type="PROSITE" id="PS50178"/>
    </source>
</evidence>
<protein>
    <submittedName>
        <fullName evidence="8">Ribonuclease H-like domain-containing protein</fullName>
    </submittedName>
</protein>
<evidence type="ECO:0000256" key="2">
    <source>
        <dbReference type="ARBA" id="ARBA00022771"/>
    </source>
</evidence>
<dbReference type="InterPro" id="IPR000306">
    <property type="entry name" value="Znf_FYVE"/>
</dbReference>
<evidence type="ECO:0000256" key="5">
    <source>
        <dbReference type="SAM" id="MobiDB-lite"/>
    </source>
</evidence>
<evidence type="ECO:0000256" key="3">
    <source>
        <dbReference type="ARBA" id="ARBA00022833"/>
    </source>
</evidence>
<dbReference type="PROSITE" id="PS50994">
    <property type="entry name" value="INTEGRASE"/>
    <property type="match status" value="1"/>
</dbReference>
<dbReference type="InterPro" id="IPR039537">
    <property type="entry name" value="Retrotran_Ty1/copia-like"/>
</dbReference>
<dbReference type="InterPro" id="IPR001584">
    <property type="entry name" value="Integrase_cat-core"/>
</dbReference>
<dbReference type="InterPro" id="IPR012337">
    <property type="entry name" value="RNaseH-like_sf"/>
</dbReference>
<evidence type="ECO:0000313" key="8">
    <source>
        <dbReference type="EMBL" id="GEU49851.1"/>
    </source>
</evidence>
<keyword evidence="2 4" id="KW-0863">Zinc-finger</keyword>
<dbReference type="InterPro" id="IPR013083">
    <property type="entry name" value="Znf_RING/FYVE/PHD"/>
</dbReference>
<dbReference type="Pfam" id="PF01363">
    <property type="entry name" value="FYVE"/>
    <property type="match status" value="1"/>
</dbReference>
<dbReference type="InterPro" id="IPR017455">
    <property type="entry name" value="Znf_FYVE-rel"/>
</dbReference>
<dbReference type="InterPro" id="IPR036397">
    <property type="entry name" value="RNaseH_sf"/>
</dbReference>
<dbReference type="EMBL" id="BKCJ010002626">
    <property type="protein sequence ID" value="GEU49851.1"/>
    <property type="molecule type" value="Genomic_DNA"/>
</dbReference>
<dbReference type="SMART" id="SM00064">
    <property type="entry name" value="FYVE"/>
    <property type="match status" value="1"/>
</dbReference>
<dbReference type="SUPFAM" id="SSF53098">
    <property type="entry name" value="Ribonuclease H-like"/>
    <property type="match status" value="1"/>
</dbReference>
<dbReference type="InterPro" id="IPR001878">
    <property type="entry name" value="Znf_CCHC"/>
</dbReference>
<dbReference type="InterPro" id="IPR011011">
    <property type="entry name" value="Znf_FYVE_PHD"/>
</dbReference>
<keyword evidence="3" id="KW-0862">Zinc</keyword>
<dbReference type="InterPro" id="IPR057670">
    <property type="entry name" value="SH3_retrovirus"/>
</dbReference>
<organism evidence="8">
    <name type="scientific">Tanacetum cinerariifolium</name>
    <name type="common">Dalmatian daisy</name>
    <name type="synonym">Chrysanthemum cinerariifolium</name>
    <dbReference type="NCBI Taxonomy" id="118510"/>
    <lineage>
        <taxon>Eukaryota</taxon>
        <taxon>Viridiplantae</taxon>
        <taxon>Streptophyta</taxon>
        <taxon>Embryophyta</taxon>
        <taxon>Tracheophyta</taxon>
        <taxon>Spermatophyta</taxon>
        <taxon>Magnoliopsida</taxon>
        <taxon>eudicotyledons</taxon>
        <taxon>Gunneridae</taxon>
        <taxon>Pentapetalae</taxon>
        <taxon>asterids</taxon>
        <taxon>campanulids</taxon>
        <taxon>Asterales</taxon>
        <taxon>Asteraceae</taxon>
        <taxon>Asteroideae</taxon>
        <taxon>Anthemideae</taxon>
        <taxon>Anthemidinae</taxon>
        <taxon>Tanacetum</taxon>
    </lineage>
</organism>
<dbReference type="AlphaFoldDB" id="A0A6L2KK32"/>
<dbReference type="GO" id="GO:0008270">
    <property type="term" value="F:zinc ion binding"/>
    <property type="evidence" value="ECO:0007669"/>
    <property type="project" value="UniProtKB-KW"/>
</dbReference>
<accession>A0A6L2KK32</accession>
<dbReference type="Gene3D" id="3.30.40.10">
    <property type="entry name" value="Zinc/RING finger domain, C3HC4 (zinc finger)"/>
    <property type="match status" value="1"/>
</dbReference>
<evidence type="ECO:0000256" key="1">
    <source>
        <dbReference type="ARBA" id="ARBA00022723"/>
    </source>
</evidence>
<evidence type="ECO:0000259" key="7">
    <source>
        <dbReference type="PROSITE" id="PS50994"/>
    </source>
</evidence>
<feature type="domain" description="Integrase catalytic" evidence="7">
    <location>
        <begin position="501"/>
        <end position="673"/>
    </location>
</feature>
<dbReference type="GO" id="GO:0015074">
    <property type="term" value="P:DNA integration"/>
    <property type="evidence" value="ECO:0007669"/>
    <property type="project" value="InterPro"/>
</dbReference>
<dbReference type="PROSITE" id="PS50178">
    <property type="entry name" value="ZF_FYVE"/>
    <property type="match status" value="1"/>
</dbReference>
<feature type="region of interest" description="Disordered" evidence="5">
    <location>
        <begin position="249"/>
        <end position="288"/>
    </location>
</feature>
<gene>
    <name evidence="8" type="ORF">Tci_021829</name>
</gene>
<dbReference type="SMART" id="SM00343">
    <property type="entry name" value="ZnF_C2HC"/>
    <property type="match status" value="2"/>
</dbReference>
<sequence>MAIPEDHLAKFHKMTDAKEMWEAIKSRFGGNDKSKKMQKYLLKQQFKSFLCPIQKDYTKVMTGFKVFRVNLRLMMQVSLLKMPIRSFLGLYLLPGPNGLQLDHKDLEQVDEFDLEEMDLKWQVAMISTRLKKFYKKTGRKLHFDANEPVGFDKSKVECFNCHNTGHFARERRSKGNQDSIDWTGHTEDDTEDHALMAFNSSNSGSDTEKIVLCGRFVKVEGMHAVPPHMTGNYMPPKFDFRIDESKFTYGPKQSTTSESDAKTSDLDSCEPSSSRETLETVPKPVESKSKVINEPKVWSDAPIIKEQTIQDQHTCSQNPKVDQRDWTGLKSNIMGLGYGYTKKACFVCGSFSHLIRDCDFHEKRIAKHVELNKQKASTRTARKVNTARPQVNEIRPRHNVYKSHSPIRMPFNRTTAPKPNFAQHKVNTAKDKSDSAFGGKWETAVKASACCNWRYKRHYWNKVSNYNSGSESRECIDIKDPLGRLKYMIGKKAYLVDYQDFNGGPVAFGGSEGQITGKGKIQTGKLDFEDVYFVKELQHFNLFYVSQMCDKKNKVLFVALNVLYYLLALENIVPSGGLACLIAKATIDESTKWHIRSKGIKREYINARTPQQNGVAERKNRTLIEAARTMLADSFLPNTFWAEVVSTACYVLNRVLVTKPQNKTPYELLTSKIPIISYIRPFGCHVTILNTINHLGKFDEKSDERFLVGYSLSSKAFRVYNLETKRVEENLHINFLENKPNVVGKGPTWLFDLDYLTDSMNYQPITTENKANHTACLKEANNSAGTQNNLDEENSKLEADQAQEYYVLLLWSSYTSTVKSSKAKNGDKKLNEDIDSNTNEESVDQEYQAFLEEFERLKRQEKEGNDADETLRKTFAQNTKDLLLQAVAARASSTNFVNTASTPVNAASTPSNQDDLQIPAFEDIYDHSKDGIFTSASYDDEGAVADFTNLETTVSAAHIWQVRRTFGILGLIVDLFLNDVFFNAGFQLKSNSYTTTKICDTVAAAHYQLMKMGEISKEPSEKRKGLDERKKYVNEQKEHWRHCRNCGDIFCDTCTQGRTTLSAEKHADEVRVCDQCMAEVTPWLS</sequence>
<dbReference type="PANTHER" id="PTHR42648:SF32">
    <property type="entry name" value="RIBONUCLEASE H-LIKE DOMAIN, GAG-PRE-INTEGRASE DOMAIN PROTEIN-RELATED"/>
    <property type="match status" value="1"/>
</dbReference>
<dbReference type="GO" id="GO:0003676">
    <property type="term" value="F:nucleic acid binding"/>
    <property type="evidence" value="ECO:0007669"/>
    <property type="project" value="InterPro"/>
</dbReference>
<comment type="caution">
    <text evidence="8">The sequence shown here is derived from an EMBL/GenBank/DDBJ whole genome shotgun (WGS) entry which is preliminary data.</text>
</comment>
<evidence type="ECO:0000256" key="4">
    <source>
        <dbReference type="PROSITE-ProRule" id="PRU00091"/>
    </source>
</evidence>
<reference evidence="8" key="1">
    <citation type="journal article" date="2019" name="Sci. Rep.">
        <title>Draft genome of Tanacetum cinerariifolium, the natural source of mosquito coil.</title>
        <authorList>
            <person name="Yamashiro T."/>
            <person name="Shiraishi A."/>
            <person name="Satake H."/>
            <person name="Nakayama K."/>
        </authorList>
    </citation>
    <scope>NUCLEOTIDE SEQUENCE</scope>
</reference>
<name>A0A6L2KK32_TANCI</name>
<keyword evidence="1" id="KW-0479">Metal-binding</keyword>
<feature type="domain" description="FYVE-type" evidence="6">
    <location>
        <begin position="1042"/>
        <end position="1081"/>
    </location>
</feature>
<dbReference type="Gene3D" id="3.30.420.10">
    <property type="entry name" value="Ribonuclease H-like superfamily/Ribonuclease H"/>
    <property type="match status" value="1"/>
</dbReference>
<dbReference type="PANTHER" id="PTHR42648">
    <property type="entry name" value="TRANSPOSASE, PUTATIVE-RELATED"/>
    <property type="match status" value="1"/>
</dbReference>
<dbReference type="SUPFAM" id="SSF57903">
    <property type="entry name" value="FYVE/PHD zinc finger"/>
    <property type="match status" value="1"/>
</dbReference>